<feature type="non-terminal residue" evidence="1">
    <location>
        <position position="1"/>
    </location>
</feature>
<proteinExistence type="predicted"/>
<name>A0ABD0LZJ3_9CAEN</name>
<keyword evidence="2" id="KW-1185">Reference proteome</keyword>
<dbReference type="EMBL" id="JACVVK020000014">
    <property type="protein sequence ID" value="KAK7504681.1"/>
    <property type="molecule type" value="Genomic_DNA"/>
</dbReference>
<sequence>RSLNAHGKQKKAEPRVGNVDTVGHYFVSRGAPIHHWDRLGDTSVVPSRHSLHVRSLPPRKVSANTGEVKTGEATLLNAKHFSV</sequence>
<comment type="caution">
    <text evidence="1">The sequence shown here is derived from an EMBL/GenBank/DDBJ whole genome shotgun (WGS) entry which is preliminary data.</text>
</comment>
<accession>A0ABD0LZJ3</accession>
<dbReference type="Proteomes" id="UP001519460">
    <property type="component" value="Unassembled WGS sequence"/>
</dbReference>
<dbReference type="AlphaFoldDB" id="A0ABD0LZJ3"/>
<evidence type="ECO:0000313" key="1">
    <source>
        <dbReference type="EMBL" id="KAK7504681.1"/>
    </source>
</evidence>
<organism evidence="1 2">
    <name type="scientific">Batillaria attramentaria</name>
    <dbReference type="NCBI Taxonomy" id="370345"/>
    <lineage>
        <taxon>Eukaryota</taxon>
        <taxon>Metazoa</taxon>
        <taxon>Spiralia</taxon>
        <taxon>Lophotrochozoa</taxon>
        <taxon>Mollusca</taxon>
        <taxon>Gastropoda</taxon>
        <taxon>Caenogastropoda</taxon>
        <taxon>Sorbeoconcha</taxon>
        <taxon>Cerithioidea</taxon>
        <taxon>Batillariidae</taxon>
        <taxon>Batillaria</taxon>
    </lineage>
</organism>
<evidence type="ECO:0000313" key="2">
    <source>
        <dbReference type="Proteomes" id="UP001519460"/>
    </source>
</evidence>
<gene>
    <name evidence="1" type="ORF">BaRGS_00004167</name>
</gene>
<reference evidence="1 2" key="1">
    <citation type="journal article" date="2023" name="Sci. Data">
        <title>Genome assembly of the Korean intertidal mud-creeper Batillaria attramentaria.</title>
        <authorList>
            <person name="Patra A.K."/>
            <person name="Ho P.T."/>
            <person name="Jun S."/>
            <person name="Lee S.J."/>
            <person name="Kim Y."/>
            <person name="Won Y.J."/>
        </authorList>
    </citation>
    <scope>NUCLEOTIDE SEQUENCE [LARGE SCALE GENOMIC DNA]</scope>
    <source>
        <strain evidence="1">Wonlab-2016</strain>
    </source>
</reference>
<protein>
    <submittedName>
        <fullName evidence="1">Uncharacterized protein</fullName>
    </submittedName>
</protein>